<evidence type="ECO:0000256" key="3">
    <source>
        <dbReference type="ARBA" id="ARBA00022679"/>
    </source>
</evidence>
<dbReference type="KEGG" id="pais:PFX98_00085"/>
<evidence type="ECO:0000259" key="13">
    <source>
        <dbReference type="PROSITE" id="PS50113"/>
    </source>
</evidence>
<dbReference type="Pfam" id="PF08448">
    <property type="entry name" value="PAS_4"/>
    <property type="match status" value="1"/>
</dbReference>
<dbReference type="PROSITE" id="PS50113">
    <property type="entry name" value="PAC"/>
    <property type="match status" value="3"/>
</dbReference>
<feature type="transmembrane region" description="Helical" evidence="11">
    <location>
        <begin position="38"/>
        <end position="59"/>
    </location>
</feature>
<dbReference type="InterPro" id="IPR000014">
    <property type="entry name" value="PAS"/>
</dbReference>
<keyword evidence="8 11" id="KW-1133">Transmembrane helix</keyword>
<dbReference type="PROSITE" id="PS50883">
    <property type="entry name" value="EAL"/>
    <property type="match status" value="1"/>
</dbReference>
<dbReference type="SMART" id="SM00086">
    <property type="entry name" value="PAC"/>
    <property type="match status" value="3"/>
</dbReference>
<organism evidence="16 17">
    <name type="scientific">Paucibacter sediminis</name>
    <dbReference type="NCBI Taxonomy" id="3019553"/>
    <lineage>
        <taxon>Bacteria</taxon>
        <taxon>Pseudomonadati</taxon>
        <taxon>Pseudomonadota</taxon>
        <taxon>Betaproteobacteria</taxon>
        <taxon>Burkholderiales</taxon>
        <taxon>Sphaerotilaceae</taxon>
        <taxon>Roseateles</taxon>
    </lineage>
</organism>
<evidence type="ECO:0000259" key="15">
    <source>
        <dbReference type="PROSITE" id="PS50887"/>
    </source>
</evidence>
<dbReference type="InterPro" id="IPR001610">
    <property type="entry name" value="PAC"/>
</dbReference>
<dbReference type="GO" id="GO:0016301">
    <property type="term" value="F:kinase activity"/>
    <property type="evidence" value="ECO:0007669"/>
    <property type="project" value="UniProtKB-KW"/>
</dbReference>
<keyword evidence="10 11" id="KW-0472">Membrane</keyword>
<evidence type="ECO:0000256" key="5">
    <source>
        <dbReference type="ARBA" id="ARBA00022741"/>
    </source>
</evidence>
<evidence type="ECO:0000256" key="10">
    <source>
        <dbReference type="ARBA" id="ARBA00023136"/>
    </source>
</evidence>
<dbReference type="PANTHER" id="PTHR44757">
    <property type="entry name" value="DIGUANYLATE CYCLASE DGCP"/>
    <property type="match status" value="1"/>
</dbReference>
<keyword evidence="17" id="KW-1185">Reference proteome</keyword>
<dbReference type="NCBIfam" id="TIGR00229">
    <property type="entry name" value="sensory_box"/>
    <property type="match status" value="3"/>
</dbReference>
<evidence type="ECO:0000313" key="17">
    <source>
        <dbReference type="Proteomes" id="UP001177769"/>
    </source>
</evidence>
<dbReference type="AlphaFoldDB" id="A0AA95SP81"/>
<feature type="domain" description="PAS" evidence="12">
    <location>
        <begin position="457"/>
        <end position="503"/>
    </location>
</feature>
<keyword evidence="7" id="KW-0067">ATP-binding</keyword>
<dbReference type="Gene3D" id="3.20.20.450">
    <property type="entry name" value="EAL domain"/>
    <property type="match status" value="1"/>
</dbReference>
<evidence type="ECO:0000256" key="8">
    <source>
        <dbReference type="ARBA" id="ARBA00022989"/>
    </source>
</evidence>
<keyword evidence="6" id="KW-0418">Kinase</keyword>
<feature type="domain" description="PAC" evidence="13">
    <location>
        <begin position="407"/>
        <end position="460"/>
    </location>
</feature>
<dbReference type="EMBL" id="CP116346">
    <property type="protein sequence ID" value="WIT12035.1"/>
    <property type="molecule type" value="Genomic_DNA"/>
</dbReference>
<dbReference type="InterPro" id="IPR029787">
    <property type="entry name" value="Nucleotide_cyclase"/>
</dbReference>
<dbReference type="CDD" id="cd01949">
    <property type="entry name" value="GGDEF"/>
    <property type="match status" value="1"/>
</dbReference>
<dbReference type="InterPro" id="IPR025201">
    <property type="entry name" value="KdpD_TM"/>
</dbReference>
<evidence type="ECO:0000313" key="16">
    <source>
        <dbReference type="EMBL" id="WIT12035.1"/>
    </source>
</evidence>
<dbReference type="InterPro" id="IPR000700">
    <property type="entry name" value="PAS-assoc_C"/>
</dbReference>
<dbReference type="RefSeq" id="WP_285233125.1">
    <property type="nucleotide sequence ID" value="NZ_CP116346.1"/>
</dbReference>
<evidence type="ECO:0000256" key="11">
    <source>
        <dbReference type="SAM" id="Phobius"/>
    </source>
</evidence>
<dbReference type="Pfam" id="PF13426">
    <property type="entry name" value="PAS_9"/>
    <property type="match status" value="1"/>
</dbReference>
<evidence type="ECO:0000256" key="9">
    <source>
        <dbReference type="ARBA" id="ARBA00023012"/>
    </source>
</evidence>
<dbReference type="InterPro" id="IPR038318">
    <property type="entry name" value="KdpD_sf"/>
</dbReference>
<evidence type="ECO:0000256" key="7">
    <source>
        <dbReference type="ARBA" id="ARBA00022840"/>
    </source>
</evidence>
<feature type="domain" description="PAC" evidence="13">
    <location>
        <begin position="530"/>
        <end position="582"/>
    </location>
</feature>
<keyword evidence="5" id="KW-0547">Nucleotide-binding</keyword>
<dbReference type="FunFam" id="3.30.70.270:FF:000001">
    <property type="entry name" value="Diguanylate cyclase domain protein"/>
    <property type="match status" value="1"/>
</dbReference>
<dbReference type="Gene3D" id="3.30.450.20">
    <property type="entry name" value="PAS domain"/>
    <property type="match status" value="3"/>
</dbReference>
<keyword evidence="4 11" id="KW-0812">Transmembrane</keyword>
<dbReference type="InterPro" id="IPR035919">
    <property type="entry name" value="EAL_sf"/>
</dbReference>
<dbReference type="SMART" id="SM00267">
    <property type="entry name" value="GGDEF"/>
    <property type="match status" value="1"/>
</dbReference>
<proteinExistence type="predicted"/>
<dbReference type="InterPro" id="IPR043128">
    <property type="entry name" value="Rev_trsase/Diguanyl_cyclase"/>
</dbReference>
<dbReference type="InterPro" id="IPR013656">
    <property type="entry name" value="PAS_4"/>
</dbReference>
<dbReference type="InterPro" id="IPR001633">
    <property type="entry name" value="EAL_dom"/>
</dbReference>
<dbReference type="PROSITE" id="PS50887">
    <property type="entry name" value="GGDEF"/>
    <property type="match status" value="1"/>
</dbReference>
<feature type="transmembrane region" description="Helical" evidence="11">
    <location>
        <begin position="91"/>
        <end position="108"/>
    </location>
</feature>
<dbReference type="PANTHER" id="PTHR44757:SF2">
    <property type="entry name" value="BIOFILM ARCHITECTURE MAINTENANCE PROTEIN MBAA"/>
    <property type="match status" value="1"/>
</dbReference>
<dbReference type="GO" id="GO:0005524">
    <property type="term" value="F:ATP binding"/>
    <property type="evidence" value="ECO:0007669"/>
    <property type="project" value="UniProtKB-KW"/>
</dbReference>
<protein>
    <submittedName>
        <fullName evidence="16">EAL domain-containing protein</fullName>
    </submittedName>
</protein>
<reference evidence="16" key="1">
    <citation type="submission" date="2023-01" db="EMBL/GenBank/DDBJ databases">
        <title>Whole genome sequence of Paucibacter sp. S2-9 isolated from pond sediment.</title>
        <authorList>
            <person name="Jung J.Y."/>
        </authorList>
    </citation>
    <scope>NUCLEOTIDE SEQUENCE</scope>
    <source>
        <strain evidence="16">S2-9</strain>
    </source>
</reference>
<dbReference type="SUPFAM" id="SSF141868">
    <property type="entry name" value="EAL domain-like"/>
    <property type="match status" value="1"/>
</dbReference>
<sequence length="1028" mass="114038">MRRGRYIVLVTASYAMLALAWILLSDQLLLALVSAERMVWLSSVKGLFFVAASAVYVYLSLRAVPGSHTPPGWTLLDTLAQGATGAPMRRTLRYLFATAITLAMLWLQQSLQFEVQRPRLILYMLPVILSALMGGLGPGLLATCVAALGADLLAPVPLHSDRASPQDRLQWAFLLLNGALVSLLSALLQRSLAKLALNARLLDAVLSGSSDAVFVKDRQGRYLLANAAAAGFVGKRVDELLGADDLALFDPEGAARVRQADAEIMRAGARRTLEEQVRTQDGRALLFAVTKGPVRDQEGEVIGLFGISRDITEQRRRETEQQQAAEALRDRERRLARVLDGSDQGYWDWNLQTRQFQVSARWETMLGYQPGEMIVTEEHWPELVHPEDLPRALASIERHLSGASPLHEVEIRCKAKSGDWRWVLSRGRIVERDAQGRPLMFSGTHTDVNERKRHELEQQQALVVFEGSHEGIMIVSPARLITKVNPAFSRITGYSALEAVGHSPRLLASGRHGPKFYEALWDEVQRHDFWRGEIWNRRKNGEVYAELLSISVVRDADGQVRHYIGAFSDISQLKAHEAELDRVAHYDVLTGTPNRRLLADRLRQAIQHCARSGKSSAVCFLDLDGFKAVNDQFGHAVGDQLLISVAAQLRAVMRADDTLARLGGDEFVLLLSDIGSPEECTLILDRVLLAVARPVQIGPHRIHTSASIGVSLYPADNVDADTLLRHADQTMVRAKEAGKNRYQLFDPDSDRKAQTHRQTLERLRHALEHEEFALYYQPKVDLQTGEVIGVEALIRWLPPGAPMIAPAEFLPHIHGSDLEGAFGAWVLRAAVAQAAAWQQAGEAVKVSANISANHLLQPSFFDDLRSALAAHPQLPPSQLELEVLETAEIGDMEQAIAILQRCRELGVHFALDDFGTGYSSLTYLRKLPVDTLKIDQSFVRDMLSDPDDLGIVEGVIRLAAVFQRKVIAEGVETLEHGALLRQLGCRLAQGYGIARPMPAAAFPAWRQQWRERAIWLELPPPARAQTGR</sequence>
<dbReference type="Pfam" id="PF00563">
    <property type="entry name" value="EAL"/>
    <property type="match status" value="1"/>
</dbReference>
<dbReference type="GO" id="GO:0000160">
    <property type="term" value="P:phosphorelay signal transduction system"/>
    <property type="evidence" value="ECO:0007669"/>
    <property type="project" value="UniProtKB-KW"/>
</dbReference>
<dbReference type="InterPro" id="IPR013655">
    <property type="entry name" value="PAS_fold_3"/>
</dbReference>
<comment type="subcellular location">
    <subcellularLocation>
        <location evidence="1">Membrane</location>
        <topology evidence="1">Multi-pass membrane protein</topology>
    </subcellularLocation>
</comment>
<dbReference type="NCBIfam" id="TIGR00254">
    <property type="entry name" value="GGDEF"/>
    <property type="match status" value="1"/>
</dbReference>
<dbReference type="SUPFAM" id="SSF55785">
    <property type="entry name" value="PYP-like sensor domain (PAS domain)"/>
    <property type="match status" value="3"/>
</dbReference>
<dbReference type="SMART" id="SM00052">
    <property type="entry name" value="EAL"/>
    <property type="match status" value="1"/>
</dbReference>
<dbReference type="Gene3D" id="1.20.120.620">
    <property type="entry name" value="Backbone structure of the membrane domain of e. Coli histidine kinase receptor kdpd"/>
    <property type="match status" value="1"/>
</dbReference>
<dbReference type="Proteomes" id="UP001177769">
    <property type="component" value="Chromosome"/>
</dbReference>
<keyword evidence="2" id="KW-0597">Phosphoprotein</keyword>
<evidence type="ECO:0000259" key="14">
    <source>
        <dbReference type="PROSITE" id="PS50883"/>
    </source>
</evidence>
<evidence type="ECO:0000256" key="1">
    <source>
        <dbReference type="ARBA" id="ARBA00004141"/>
    </source>
</evidence>
<gene>
    <name evidence="16" type="ORF">PFX98_00085</name>
</gene>
<dbReference type="InterPro" id="IPR000160">
    <property type="entry name" value="GGDEF_dom"/>
</dbReference>
<feature type="transmembrane region" description="Helical" evidence="11">
    <location>
        <begin position="169"/>
        <end position="188"/>
    </location>
</feature>
<feature type="domain" description="PAS" evidence="12">
    <location>
        <begin position="331"/>
        <end position="403"/>
    </location>
</feature>
<dbReference type="Gene3D" id="3.30.70.270">
    <property type="match status" value="1"/>
</dbReference>
<dbReference type="GO" id="GO:0016020">
    <property type="term" value="C:membrane"/>
    <property type="evidence" value="ECO:0007669"/>
    <property type="project" value="UniProtKB-SubCell"/>
</dbReference>
<dbReference type="CDD" id="cd00130">
    <property type="entry name" value="PAS"/>
    <property type="match status" value="3"/>
</dbReference>
<dbReference type="Pfam" id="PF08447">
    <property type="entry name" value="PAS_3"/>
    <property type="match status" value="1"/>
</dbReference>
<name>A0AA95SP81_9BURK</name>
<accession>A0AA95SP81</accession>
<feature type="domain" description="EAL" evidence="14">
    <location>
        <begin position="756"/>
        <end position="1010"/>
    </location>
</feature>
<dbReference type="CDD" id="cd01948">
    <property type="entry name" value="EAL"/>
    <property type="match status" value="1"/>
</dbReference>
<evidence type="ECO:0000256" key="2">
    <source>
        <dbReference type="ARBA" id="ARBA00022553"/>
    </source>
</evidence>
<dbReference type="InterPro" id="IPR035965">
    <property type="entry name" value="PAS-like_dom_sf"/>
</dbReference>
<evidence type="ECO:0000259" key="12">
    <source>
        <dbReference type="PROSITE" id="PS50112"/>
    </source>
</evidence>
<feature type="domain" description="PAS" evidence="12">
    <location>
        <begin position="198"/>
        <end position="268"/>
    </location>
</feature>
<dbReference type="SUPFAM" id="SSF55073">
    <property type="entry name" value="Nucleotide cyclase"/>
    <property type="match status" value="1"/>
</dbReference>
<keyword evidence="9" id="KW-0902">Two-component regulatory system</keyword>
<evidence type="ECO:0000256" key="4">
    <source>
        <dbReference type="ARBA" id="ARBA00022692"/>
    </source>
</evidence>
<dbReference type="Pfam" id="PF00990">
    <property type="entry name" value="GGDEF"/>
    <property type="match status" value="1"/>
</dbReference>
<feature type="domain" description="PAC" evidence="13">
    <location>
        <begin position="271"/>
        <end position="323"/>
    </location>
</feature>
<keyword evidence="3" id="KW-0808">Transferase</keyword>
<dbReference type="InterPro" id="IPR052155">
    <property type="entry name" value="Biofilm_reg_signaling"/>
</dbReference>
<dbReference type="SMART" id="SM00091">
    <property type="entry name" value="PAS"/>
    <property type="match status" value="3"/>
</dbReference>
<dbReference type="Pfam" id="PF13493">
    <property type="entry name" value="DUF4118"/>
    <property type="match status" value="1"/>
</dbReference>
<evidence type="ECO:0000256" key="6">
    <source>
        <dbReference type="ARBA" id="ARBA00022777"/>
    </source>
</evidence>
<feature type="transmembrane region" description="Helical" evidence="11">
    <location>
        <begin position="6"/>
        <end position="26"/>
    </location>
</feature>
<feature type="transmembrane region" description="Helical" evidence="11">
    <location>
        <begin position="120"/>
        <end position="149"/>
    </location>
</feature>
<feature type="domain" description="GGDEF" evidence="15">
    <location>
        <begin position="614"/>
        <end position="747"/>
    </location>
</feature>
<dbReference type="PROSITE" id="PS50112">
    <property type="entry name" value="PAS"/>
    <property type="match status" value="3"/>
</dbReference>